<dbReference type="GeneID" id="78478865"/>
<organism evidence="11 12">
    <name type="scientific">Faecalibaculum rodentium</name>
    <dbReference type="NCBI Taxonomy" id="1702221"/>
    <lineage>
        <taxon>Bacteria</taxon>
        <taxon>Bacillati</taxon>
        <taxon>Bacillota</taxon>
        <taxon>Erysipelotrichia</taxon>
        <taxon>Erysipelotrichales</taxon>
        <taxon>Erysipelotrichaceae</taxon>
        <taxon>Faecalibaculum</taxon>
    </lineage>
</organism>
<dbReference type="FunFam" id="1.10.3730.10:FF:000001">
    <property type="entry name" value="Pyrroline-5-carboxylate reductase"/>
    <property type="match status" value="1"/>
</dbReference>
<evidence type="ECO:0000256" key="7">
    <source>
        <dbReference type="NCBIfam" id="TIGR00112"/>
    </source>
</evidence>
<dbReference type="GO" id="GO:0055129">
    <property type="term" value="P:L-proline biosynthetic process"/>
    <property type="evidence" value="ECO:0007669"/>
    <property type="project" value="UniProtKB-UniRule"/>
</dbReference>
<comment type="pathway">
    <text evidence="6">Amino-acid biosynthesis; L-proline biosynthesis; L-proline from L-glutamate 5-semialdehyde: step 1/1.</text>
</comment>
<dbReference type="InterPro" id="IPR028939">
    <property type="entry name" value="P5C_Rdtase_cat_N"/>
</dbReference>
<evidence type="ECO:0000313" key="12">
    <source>
        <dbReference type="Proteomes" id="UP000069771"/>
    </source>
</evidence>
<dbReference type="SUPFAM" id="SSF48179">
    <property type="entry name" value="6-phosphogluconate dehydrogenase C-terminal domain-like"/>
    <property type="match status" value="1"/>
</dbReference>
<evidence type="ECO:0000256" key="6">
    <source>
        <dbReference type="HAMAP-Rule" id="MF_01925"/>
    </source>
</evidence>
<dbReference type="EMBL" id="CP011391">
    <property type="protein sequence ID" value="AMK55446.1"/>
    <property type="molecule type" value="Genomic_DNA"/>
</dbReference>
<dbReference type="PATRIC" id="fig|1702221.3.peg.2249"/>
<sequence>MKLSFIGFGNMAGAMAQGLIEFDCLPAQNIYASAAHFDKLEKKAATLGIHACQTNLEAAAAGDVVILAVKPYMMETVTQEIRSALVNKTVVCIAAGFTDRKLRPLLPDDCESLCVMPNTPIRVGQGILVWETGSTLSADMEAKLAELFGPIALIAPVDSEHMGIAGTIAGCSPAFAAMFIEALSDAGVKYGLQRAQALEMAARVLEGTGALFMADHNHPGVMKDSVCSPGGTTIRGVSQLEKDGFRGDIIDAVDAVMNRQ</sequence>
<dbReference type="EC" id="1.5.1.2" evidence="6 7"/>
<gene>
    <name evidence="6" type="primary">proC</name>
    <name evidence="11" type="ORF">AALO17_23120</name>
</gene>
<evidence type="ECO:0000259" key="10">
    <source>
        <dbReference type="Pfam" id="PF14748"/>
    </source>
</evidence>
<dbReference type="Proteomes" id="UP000069771">
    <property type="component" value="Chromosome"/>
</dbReference>
<comment type="similarity">
    <text evidence="1 6">Belongs to the pyrroline-5-carboxylate reductase family.</text>
</comment>
<dbReference type="KEGG" id="fro:AALO17_23120"/>
<keyword evidence="2 6" id="KW-0641">Proline biosynthesis</keyword>
<dbReference type="Pfam" id="PF03807">
    <property type="entry name" value="F420_oxidored"/>
    <property type="match status" value="1"/>
</dbReference>
<feature type="domain" description="Pyrroline-5-carboxylate reductase catalytic N-terminal" evidence="9">
    <location>
        <begin position="2"/>
        <end position="96"/>
    </location>
</feature>
<evidence type="ECO:0000256" key="1">
    <source>
        <dbReference type="ARBA" id="ARBA00005525"/>
    </source>
</evidence>
<feature type="binding site" evidence="8">
    <location>
        <begin position="68"/>
        <end position="71"/>
    </location>
    <ligand>
        <name>NADP(+)</name>
        <dbReference type="ChEBI" id="CHEBI:58349"/>
    </ligand>
</feature>
<feature type="domain" description="Pyrroline-5-carboxylate reductase dimerisation" evidence="10">
    <location>
        <begin position="160"/>
        <end position="259"/>
    </location>
</feature>
<dbReference type="HAMAP" id="MF_01925">
    <property type="entry name" value="P5C_reductase"/>
    <property type="match status" value="1"/>
</dbReference>
<proteinExistence type="inferred from homology"/>
<dbReference type="AlphaFoldDB" id="A0A140DXR9"/>
<dbReference type="NCBIfam" id="TIGR00112">
    <property type="entry name" value="proC"/>
    <property type="match status" value="1"/>
</dbReference>
<comment type="catalytic activity">
    <reaction evidence="6">
        <text>L-proline + NADP(+) = (S)-1-pyrroline-5-carboxylate + NADPH + 2 H(+)</text>
        <dbReference type="Rhea" id="RHEA:14109"/>
        <dbReference type="ChEBI" id="CHEBI:15378"/>
        <dbReference type="ChEBI" id="CHEBI:17388"/>
        <dbReference type="ChEBI" id="CHEBI:57783"/>
        <dbReference type="ChEBI" id="CHEBI:58349"/>
        <dbReference type="ChEBI" id="CHEBI:60039"/>
        <dbReference type="EC" id="1.5.1.2"/>
    </reaction>
</comment>
<dbReference type="RefSeq" id="WP_067559101.1">
    <property type="nucleotide sequence ID" value="NZ_CANASY010000012.1"/>
</dbReference>
<comment type="catalytic activity">
    <reaction evidence="6">
        <text>L-proline + NAD(+) = (S)-1-pyrroline-5-carboxylate + NADH + 2 H(+)</text>
        <dbReference type="Rhea" id="RHEA:14105"/>
        <dbReference type="ChEBI" id="CHEBI:15378"/>
        <dbReference type="ChEBI" id="CHEBI:17388"/>
        <dbReference type="ChEBI" id="CHEBI:57540"/>
        <dbReference type="ChEBI" id="CHEBI:57945"/>
        <dbReference type="ChEBI" id="CHEBI:60039"/>
        <dbReference type="EC" id="1.5.1.2"/>
    </reaction>
</comment>
<dbReference type="GO" id="GO:0005737">
    <property type="term" value="C:cytoplasm"/>
    <property type="evidence" value="ECO:0007669"/>
    <property type="project" value="UniProtKB-SubCell"/>
</dbReference>
<dbReference type="InterPro" id="IPR000304">
    <property type="entry name" value="Pyrroline-COOH_reductase"/>
</dbReference>
<reference evidence="11 12" key="1">
    <citation type="journal article" date="2016" name="Gut Pathog.">
        <title>Whole genome sequencing of "Faecalibaculum rodentium" ALO17, isolated from C57BL/6J laboratory mouse feces.</title>
        <authorList>
            <person name="Lim S."/>
            <person name="Chang D.H."/>
            <person name="Ahn S."/>
            <person name="Kim B.C."/>
        </authorList>
    </citation>
    <scope>NUCLEOTIDE SEQUENCE [LARGE SCALE GENOMIC DNA]</scope>
    <source>
        <strain evidence="11 12">Alo17</strain>
    </source>
</reference>
<evidence type="ECO:0000259" key="9">
    <source>
        <dbReference type="Pfam" id="PF03807"/>
    </source>
</evidence>
<dbReference type="Gene3D" id="1.10.3730.10">
    <property type="entry name" value="ProC C-terminal domain-like"/>
    <property type="match status" value="1"/>
</dbReference>
<keyword evidence="12" id="KW-1185">Reference proteome</keyword>
<dbReference type="PANTHER" id="PTHR11645:SF0">
    <property type="entry name" value="PYRROLINE-5-CARBOXYLATE REDUCTASE 3"/>
    <property type="match status" value="1"/>
</dbReference>
<feature type="binding site" evidence="8">
    <location>
        <position position="55"/>
    </location>
    <ligand>
        <name>NADPH</name>
        <dbReference type="ChEBI" id="CHEBI:57783"/>
    </ligand>
</feature>
<comment type="function">
    <text evidence="5 6">Catalyzes the reduction of 1-pyrroline-5-carboxylate (PCA) to L-proline.</text>
</comment>
<dbReference type="PIRSF" id="PIRSF000193">
    <property type="entry name" value="Pyrrol-5-carb_rd"/>
    <property type="match status" value="1"/>
</dbReference>
<dbReference type="OrthoDB" id="9805754at2"/>
<evidence type="ECO:0000256" key="3">
    <source>
        <dbReference type="ARBA" id="ARBA00022857"/>
    </source>
</evidence>
<dbReference type="Pfam" id="PF14748">
    <property type="entry name" value="P5CR_dimer"/>
    <property type="match status" value="1"/>
</dbReference>
<dbReference type="SUPFAM" id="SSF51735">
    <property type="entry name" value="NAD(P)-binding Rossmann-fold domains"/>
    <property type="match status" value="1"/>
</dbReference>
<dbReference type="InterPro" id="IPR029036">
    <property type="entry name" value="P5CR_dimer"/>
</dbReference>
<dbReference type="PANTHER" id="PTHR11645">
    <property type="entry name" value="PYRROLINE-5-CARBOXYLATE REDUCTASE"/>
    <property type="match status" value="1"/>
</dbReference>
<keyword evidence="3 6" id="KW-0521">NADP</keyword>
<keyword evidence="6" id="KW-0028">Amino-acid biosynthesis</keyword>
<keyword evidence="4 6" id="KW-0560">Oxidoreductase</keyword>
<evidence type="ECO:0000256" key="4">
    <source>
        <dbReference type="ARBA" id="ARBA00023002"/>
    </source>
</evidence>
<dbReference type="InterPro" id="IPR008927">
    <property type="entry name" value="6-PGluconate_DH-like_C_sf"/>
</dbReference>
<protein>
    <recommendedName>
        <fullName evidence="6 7">Pyrroline-5-carboxylate reductase</fullName>
        <shortName evidence="6">P5C reductase</shortName>
        <shortName evidence="6">P5CR</shortName>
        <ecNumber evidence="6 7">1.5.1.2</ecNumber>
    </recommendedName>
    <alternativeName>
        <fullName evidence="6">PCA reductase</fullName>
    </alternativeName>
</protein>
<accession>A0A140DXR9</accession>
<name>A0A140DXR9_9FIRM</name>
<dbReference type="Gene3D" id="3.40.50.720">
    <property type="entry name" value="NAD(P)-binding Rossmann-like Domain"/>
    <property type="match status" value="1"/>
</dbReference>
<dbReference type="STRING" id="1702221.AALO17_23120"/>
<keyword evidence="6" id="KW-0963">Cytoplasm</keyword>
<evidence type="ECO:0000256" key="5">
    <source>
        <dbReference type="ARBA" id="ARBA00058118"/>
    </source>
</evidence>
<evidence type="ECO:0000256" key="2">
    <source>
        <dbReference type="ARBA" id="ARBA00022650"/>
    </source>
</evidence>
<dbReference type="InterPro" id="IPR036291">
    <property type="entry name" value="NAD(P)-bd_dom_sf"/>
</dbReference>
<dbReference type="UniPathway" id="UPA00098">
    <property type="reaction ID" value="UER00361"/>
</dbReference>
<evidence type="ECO:0000256" key="8">
    <source>
        <dbReference type="PIRSR" id="PIRSR000193-1"/>
    </source>
</evidence>
<comment type="subcellular location">
    <subcellularLocation>
        <location evidence="6">Cytoplasm</location>
    </subcellularLocation>
</comment>
<evidence type="ECO:0000313" key="11">
    <source>
        <dbReference type="EMBL" id="AMK55446.1"/>
    </source>
</evidence>
<feature type="binding site" evidence="8">
    <location>
        <begin position="6"/>
        <end position="11"/>
    </location>
    <ligand>
        <name>NADP(+)</name>
        <dbReference type="ChEBI" id="CHEBI:58349"/>
    </ligand>
</feature>
<dbReference type="GO" id="GO:0004735">
    <property type="term" value="F:pyrroline-5-carboxylate reductase activity"/>
    <property type="evidence" value="ECO:0007669"/>
    <property type="project" value="UniProtKB-UniRule"/>
</dbReference>